<dbReference type="PANTHER" id="PTHR10676">
    <property type="entry name" value="DYNEIN HEAVY CHAIN FAMILY PROTEIN"/>
    <property type="match status" value="1"/>
</dbReference>
<dbReference type="Proteomes" id="UP001054945">
    <property type="component" value="Unassembled WGS sequence"/>
</dbReference>
<keyword evidence="2" id="KW-1185">Reference proteome</keyword>
<accession>A0AAV4UIW2</accession>
<dbReference type="AlphaFoldDB" id="A0AAV4UIW2"/>
<reference evidence="1 2" key="1">
    <citation type="submission" date="2021-06" db="EMBL/GenBank/DDBJ databases">
        <title>Caerostris extrusa draft genome.</title>
        <authorList>
            <person name="Kono N."/>
            <person name="Arakawa K."/>
        </authorList>
    </citation>
    <scope>NUCLEOTIDE SEQUENCE [LARGE SCALE GENOMIC DNA]</scope>
</reference>
<dbReference type="GO" id="GO:0097729">
    <property type="term" value="C:9+2 motile cilium"/>
    <property type="evidence" value="ECO:0007669"/>
    <property type="project" value="TreeGrafter"/>
</dbReference>
<evidence type="ECO:0000313" key="2">
    <source>
        <dbReference type="Proteomes" id="UP001054945"/>
    </source>
</evidence>
<dbReference type="GO" id="GO:0035721">
    <property type="term" value="P:intraciliary retrograde transport"/>
    <property type="evidence" value="ECO:0007669"/>
    <property type="project" value="TreeGrafter"/>
</dbReference>
<sequence length="133" mass="15394">MDYTDPKFIYRCKSNPALYKSCNVLWLDEWNEESMYEVPRLLLSSKDTDILGSAGNDFCKYFLKIHEQNSQKNQAPRKFVAFIQNYKKIFSLKCSEIQTRKKHLLAGVSKLNEARSLVDKLNSEADGTKCLIS</sequence>
<dbReference type="PANTHER" id="PTHR10676:SF352">
    <property type="entry name" value="CYTOPLASMIC DYNEIN 2 HEAVY CHAIN 1"/>
    <property type="match status" value="1"/>
</dbReference>
<dbReference type="Gene3D" id="1.10.287.2610">
    <property type="match status" value="1"/>
</dbReference>
<dbReference type="GO" id="GO:0008569">
    <property type="term" value="F:minus-end-directed microtubule motor activity"/>
    <property type="evidence" value="ECO:0007669"/>
    <property type="project" value="TreeGrafter"/>
</dbReference>
<dbReference type="GO" id="GO:0060271">
    <property type="term" value="P:cilium assembly"/>
    <property type="evidence" value="ECO:0007669"/>
    <property type="project" value="TreeGrafter"/>
</dbReference>
<comment type="caution">
    <text evidence="1">The sequence shown here is derived from an EMBL/GenBank/DDBJ whole genome shotgun (WGS) entry which is preliminary data.</text>
</comment>
<dbReference type="GO" id="GO:0051959">
    <property type="term" value="F:dynein light intermediate chain binding"/>
    <property type="evidence" value="ECO:0007669"/>
    <property type="project" value="InterPro"/>
</dbReference>
<dbReference type="InterPro" id="IPR026983">
    <property type="entry name" value="DHC"/>
</dbReference>
<dbReference type="GO" id="GO:0005868">
    <property type="term" value="C:cytoplasmic dynein complex"/>
    <property type="evidence" value="ECO:0007669"/>
    <property type="project" value="TreeGrafter"/>
</dbReference>
<name>A0AAV4UIW2_CAEEX</name>
<organism evidence="1 2">
    <name type="scientific">Caerostris extrusa</name>
    <name type="common">Bark spider</name>
    <name type="synonym">Caerostris bankana</name>
    <dbReference type="NCBI Taxonomy" id="172846"/>
    <lineage>
        <taxon>Eukaryota</taxon>
        <taxon>Metazoa</taxon>
        <taxon>Ecdysozoa</taxon>
        <taxon>Arthropoda</taxon>
        <taxon>Chelicerata</taxon>
        <taxon>Arachnida</taxon>
        <taxon>Araneae</taxon>
        <taxon>Araneomorphae</taxon>
        <taxon>Entelegynae</taxon>
        <taxon>Araneoidea</taxon>
        <taxon>Araneidae</taxon>
        <taxon>Caerostris</taxon>
    </lineage>
</organism>
<proteinExistence type="predicted"/>
<evidence type="ECO:0000313" key="1">
    <source>
        <dbReference type="EMBL" id="GIY57775.1"/>
    </source>
</evidence>
<dbReference type="GO" id="GO:0005930">
    <property type="term" value="C:axoneme"/>
    <property type="evidence" value="ECO:0007669"/>
    <property type="project" value="TreeGrafter"/>
</dbReference>
<dbReference type="GO" id="GO:0045505">
    <property type="term" value="F:dynein intermediate chain binding"/>
    <property type="evidence" value="ECO:0007669"/>
    <property type="project" value="InterPro"/>
</dbReference>
<gene>
    <name evidence="1" type="primary">Dync2h1</name>
    <name evidence="1" type="ORF">CEXT_736301</name>
</gene>
<dbReference type="EMBL" id="BPLR01012961">
    <property type="protein sequence ID" value="GIY57775.1"/>
    <property type="molecule type" value="Genomic_DNA"/>
</dbReference>
<dbReference type="GO" id="GO:0060294">
    <property type="term" value="P:cilium movement involved in cell motility"/>
    <property type="evidence" value="ECO:0007669"/>
    <property type="project" value="TreeGrafter"/>
</dbReference>
<protein>
    <submittedName>
        <fullName evidence="1">Cytoplasmic dynein 2 heavy chain 1</fullName>
    </submittedName>
</protein>